<evidence type="ECO:0000256" key="1">
    <source>
        <dbReference type="SAM" id="MobiDB-lite"/>
    </source>
</evidence>
<feature type="compositionally biased region" description="Polar residues" evidence="1">
    <location>
        <begin position="459"/>
        <end position="475"/>
    </location>
</feature>
<feature type="compositionally biased region" description="Polar residues" evidence="1">
    <location>
        <begin position="557"/>
        <end position="567"/>
    </location>
</feature>
<dbReference type="Proteomes" id="UP001303160">
    <property type="component" value="Unassembled WGS sequence"/>
</dbReference>
<accession>A0AAN6XR74</accession>
<evidence type="ECO:0000259" key="2">
    <source>
        <dbReference type="PROSITE" id="PS50003"/>
    </source>
</evidence>
<feature type="domain" description="SAM" evidence="3">
    <location>
        <begin position="203"/>
        <end position="267"/>
    </location>
</feature>
<dbReference type="InterPro" id="IPR001849">
    <property type="entry name" value="PH_domain"/>
</dbReference>
<feature type="compositionally biased region" description="Polar residues" evidence="1">
    <location>
        <begin position="574"/>
        <end position="584"/>
    </location>
</feature>
<dbReference type="InterPro" id="IPR001660">
    <property type="entry name" value="SAM"/>
</dbReference>
<feature type="region of interest" description="Disordered" evidence="1">
    <location>
        <begin position="267"/>
        <end position="303"/>
    </location>
</feature>
<protein>
    <submittedName>
        <fullName evidence="4">Uncharacterized protein</fullName>
    </submittedName>
</protein>
<sequence length="855" mass="95411">MAQVRFAPREHPQMEMREKGRARGPVFSTPAFNDRPNSVYTEFMESDAEMDHEHDDDDDDEVYSEFGDLEGIEDGECSPRASIGGSSGQHSFTTLSTYDEVQTPRSLRQRPFAFDTYEMKQQPVEGPRGPHLFRSSMSSAQSIELQHALSLSPVTPKKPQLMDYQLHDVHLTTLPSKKKKRRNTAGPFEFTDEELDTAALHMWSPEMVAQRMLNAGVELPAAEKFVENDITGAILITLKFEDLKELGISSFGVRTLIWEEIHSMRNMQKPEPMPETPIEDEPDKQVRRELKRKESGATRDKRKPRLKINDVISPLESVSIVGIEQVLPKPHQCSKGENCSKAKRYKRLMEAFQKDHPFIDDKGVIMLAGDLGKVTAMTGLVTPEEDDFRPVSDVVPSVVASSDVMGPGAFTTMQYLQEATLRNVETRDAQDNVRHFLDFQHQHSTSSEVPPTPPFEISPASNSPVYGSNTTTPQPHTGLRGLPKLSIPTQPSTTPKPSDPVSARARSARPVSQVIPSFRELSPSTSSETTPTGAAPLYRFGTPFSEMDVPITITSLPAPSRDFSQSVPPDMNYRQPTTRSLSRNTIRRPSFPVMPPLDENSIVSPLSKPNQPSALNRSISHRLGPAGPRPLQAPPRAQYPWTQTDRPTLEKAIPPTTTSAAPVKTVNINGRLSPVSDKPTPDMTGGEAISYQGLMKKRKTKMLRHEWHEHFFRLQGTRLTMHKDQREKKTLEYIDIDDYAIACSSMQTSKLNAAFKAMHIRRGSDEMAKRGDVGAFSFQLVPEGKGGVLMKKFGGEKETEKKVVVEGAVNGTGKTHHFAVKGRDERIDWMRELMLAKAMKQKGEGFEVVVNGNMI</sequence>
<evidence type="ECO:0000259" key="3">
    <source>
        <dbReference type="PROSITE" id="PS50105"/>
    </source>
</evidence>
<dbReference type="AlphaFoldDB" id="A0AAN6XR74"/>
<dbReference type="Gene3D" id="2.30.29.30">
    <property type="entry name" value="Pleckstrin-homology domain (PH domain)/Phosphotyrosine-binding domain (PTB)"/>
    <property type="match status" value="1"/>
</dbReference>
<organism evidence="4 5">
    <name type="scientific">Triangularia verruculosa</name>
    <dbReference type="NCBI Taxonomy" id="2587418"/>
    <lineage>
        <taxon>Eukaryota</taxon>
        <taxon>Fungi</taxon>
        <taxon>Dikarya</taxon>
        <taxon>Ascomycota</taxon>
        <taxon>Pezizomycotina</taxon>
        <taxon>Sordariomycetes</taxon>
        <taxon>Sordariomycetidae</taxon>
        <taxon>Sordariales</taxon>
        <taxon>Podosporaceae</taxon>
        <taxon>Triangularia</taxon>
    </lineage>
</organism>
<gene>
    <name evidence="4" type="ORF">QBC40DRAFT_323333</name>
</gene>
<evidence type="ECO:0000313" key="5">
    <source>
        <dbReference type="Proteomes" id="UP001303160"/>
    </source>
</evidence>
<feature type="compositionally biased region" description="Polar residues" evidence="1">
    <location>
        <begin position="601"/>
        <end position="618"/>
    </location>
</feature>
<dbReference type="SUPFAM" id="SSF47769">
    <property type="entry name" value="SAM/Pointed domain"/>
    <property type="match status" value="1"/>
</dbReference>
<dbReference type="Pfam" id="PF07647">
    <property type="entry name" value="SAM_2"/>
    <property type="match status" value="1"/>
</dbReference>
<name>A0AAN6XR74_9PEZI</name>
<dbReference type="PROSITE" id="PS50105">
    <property type="entry name" value="SAM_DOMAIN"/>
    <property type="match status" value="1"/>
</dbReference>
<feature type="compositionally biased region" description="Polar residues" evidence="1">
    <location>
        <begin position="487"/>
        <end position="496"/>
    </location>
</feature>
<dbReference type="CDD" id="cd09535">
    <property type="entry name" value="SAM_BOI-like_fungal"/>
    <property type="match status" value="1"/>
</dbReference>
<dbReference type="Gene3D" id="1.10.150.50">
    <property type="entry name" value="Transcription Factor, Ets-1"/>
    <property type="match status" value="1"/>
</dbReference>
<evidence type="ECO:0000313" key="4">
    <source>
        <dbReference type="EMBL" id="KAK4205289.1"/>
    </source>
</evidence>
<feature type="region of interest" description="Disordered" evidence="1">
    <location>
        <begin position="557"/>
        <end position="639"/>
    </location>
</feature>
<dbReference type="EMBL" id="MU863877">
    <property type="protein sequence ID" value="KAK4205289.1"/>
    <property type="molecule type" value="Genomic_DNA"/>
</dbReference>
<dbReference type="SUPFAM" id="SSF50729">
    <property type="entry name" value="PH domain-like"/>
    <property type="match status" value="1"/>
</dbReference>
<dbReference type="SMART" id="SM00454">
    <property type="entry name" value="SAM"/>
    <property type="match status" value="1"/>
</dbReference>
<reference evidence="4" key="1">
    <citation type="journal article" date="2023" name="Mol. Phylogenet. Evol.">
        <title>Genome-scale phylogeny and comparative genomics of the fungal order Sordariales.</title>
        <authorList>
            <person name="Hensen N."/>
            <person name="Bonometti L."/>
            <person name="Westerberg I."/>
            <person name="Brannstrom I.O."/>
            <person name="Guillou S."/>
            <person name="Cros-Aarteil S."/>
            <person name="Calhoun S."/>
            <person name="Haridas S."/>
            <person name="Kuo A."/>
            <person name="Mondo S."/>
            <person name="Pangilinan J."/>
            <person name="Riley R."/>
            <person name="LaButti K."/>
            <person name="Andreopoulos B."/>
            <person name="Lipzen A."/>
            <person name="Chen C."/>
            <person name="Yan M."/>
            <person name="Daum C."/>
            <person name="Ng V."/>
            <person name="Clum A."/>
            <person name="Steindorff A."/>
            <person name="Ohm R.A."/>
            <person name="Martin F."/>
            <person name="Silar P."/>
            <person name="Natvig D.O."/>
            <person name="Lalanne C."/>
            <person name="Gautier V."/>
            <person name="Ament-Velasquez S.L."/>
            <person name="Kruys A."/>
            <person name="Hutchinson M.I."/>
            <person name="Powell A.J."/>
            <person name="Barry K."/>
            <person name="Miller A.N."/>
            <person name="Grigoriev I.V."/>
            <person name="Debuchy R."/>
            <person name="Gladieux P."/>
            <person name="Hiltunen Thoren M."/>
            <person name="Johannesson H."/>
        </authorList>
    </citation>
    <scope>NUCLEOTIDE SEQUENCE</scope>
    <source>
        <strain evidence="4">CBS 315.58</strain>
    </source>
</reference>
<feature type="region of interest" description="Disordered" evidence="1">
    <location>
        <begin position="1"/>
        <end position="37"/>
    </location>
</feature>
<comment type="caution">
    <text evidence="4">The sequence shown here is derived from an EMBL/GenBank/DDBJ whole genome shotgun (WGS) entry which is preliminary data.</text>
</comment>
<feature type="region of interest" description="Disordered" evidence="1">
    <location>
        <begin position="442"/>
        <end position="511"/>
    </location>
</feature>
<dbReference type="InterPro" id="IPR011993">
    <property type="entry name" value="PH-like_dom_sf"/>
</dbReference>
<dbReference type="SMART" id="SM00233">
    <property type="entry name" value="PH"/>
    <property type="match status" value="1"/>
</dbReference>
<feature type="compositionally biased region" description="Basic and acidic residues" evidence="1">
    <location>
        <begin position="7"/>
        <end position="21"/>
    </location>
</feature>
<dbReference type="PROSITE" id="PS50003">
    <property type="entry name" value="PH_DOMAIN"/>
    <property type="match status" value="1"/>
</dbReference>
<reference evidence="4" key="2">
    <citation type="submission" date="2023-05" db="EMBL/GenBank/DDBJ databases">
        <authorList>
            <consortium name="Lawrence Berkeley National Laboratory"/>
            <person name="Steindorff A."/>
            <person name="Hensen N."/>
            <person name="Bonometti L."/>
            <person name="Westerberg I."/>
            <person name="Brannstrom I.O."/>
            <person name="Guillou S."/>
            <person name="Cros-Aarteil S."/>
            <person name="Calhoun S."/>
            <person name="Haridas S."/>
            <person name="Kuo A."/>
            <person name="Mondo S."/>
            <person name="Pangilinan J."/>
            <person name="Riley R."/>
            <person name="Labutti K."/>
            <person name="Andreopoulos B."/>
            <person name="Lipzen A."/>
            <person name="Chen C."/>
            <person name="Yanf M."/>
            <person name="Daum C."/>
            <person name="Ng V."/>
            <person name="Clum A."/>
            <person name="Ohm R."/>
            <person name="Martin F."/>
            <person name="Silar P."/>
            <person name="Natvig D."/>
            <person name="Lalanne C."/>
            <person name="Gautier V."/>
            <person name="Ament-Velasquez S.L."/>
            <person name="Kruys A."/>
            <person name="Hutchinson M.I."/>
            <person name="Powell A.J."/>
            <person name="Barry K."/>
            <person name="Miller A.N."/>
            <person name="Grigoriev I.V."/>
            <person name="Debuchy R."/>
            <person name="Gladieux P."/>
            <person name="Thoren M.H."/>
            <person name="Johannesson H."/>
        </authorList>
    </citation>
    <scope>NUCLEOTIDE SEQUENCE</scope>
    <source>
        <strain evidence="4">CBS 315.58</strain>
    </source>
</reference>
<feature type="compositionally biased region" description="Basic and acidic residues" evidence="1">
    <location>
        <begin position="283"/>
        <end position="299"/>
    </location>
</feature>
<dbReference type="InterPro" id="IPR013761">
    <property type="entry name" value="SAM/pointed_sf"/>
</dbReference>
<proteinExistence type="predicted"/>
<feature type="domain" description="PH" evidence="2">
    <location>
        <begin position="688"/>
        <end position="838"/>
    </location>
</feature>
<keyword evidence="5" id="KW-1185">Reference proteome</keyword>